<protein>
    <recommendedName>
        <fullName evidence="2">Carboxypeptidase regulatory-like domain-containing protein</fullName>
    </recommendedName>
</protein>
<name>X0VTL7_9ZZZZ</name>
<evidence type="ECO:0000313" key="1">
    <source>
        <dbReference type="EMBL" id="GAG14452.1"/>
    </source>
</evidence>
<reference evidence="1" key="1">
    <citation type="journal article" date="2014" name="Front. Microbiol.">
        <title>High frequency of phylogenetically diverse reductive dehalogenase-homologous genes in deep subseafloor sedimentary metagenomes.</title>
        <authorList>
            <person name="Kawai M."/>
            <person name="Futagami T."/>
            <person name="Toyoda A."/>
            <person name="Takaki Y."/>
            <person name="Nishi S."/>
            <person name="Hori S."/>
            <person name="Arai W."/>
            <person name="Tsubouchi T."/>
            <person name="Morono Y."/>
            <person name="Uchiyama I."/>
            <person name="Ito T."/>
            <person name="Fujiyama A."/>
            <person name="Inagaki F."/>
            <person name="Takami H."/>
        </authorList>
    </citation>
    <scope>NUCLEOTIDE SEQUENCE</scope>
    <source>
        <strain evidence="1">Expedition CK06-06</strain>
    </source>
</reference>
<proteinExistence type="predicted"/>
<comment type="caution">
    <text evidence="1">The sequence shown here is derived from an EMBL/GenBank/DDBJ whole genome shotgun (WGS) entry which is preliminary data.</text>
</comment>
<sequence>DKQELGIEGVKVASDTGIYAITDQDGKYHYPYIETGQHLLKIDPSSLPEGSILTTDSPRKITVTKGVLTKVSFGVKLPPQTQLQDQSKEEGPLLKVSITQDPVLLKPRLQVTAEKIEDNITFTIDCNYFLFIERSILTIYDNNYKKIKTITLPKPIPSKYTLPIKDLPPNQETFYYQLSVYDKHNKEDRTGVGSLELK</sequence>
<organism evidence="1">
    <name type="scientific">marine sediment metagenome</name>
    <dbReference type="NCBI Taxonomy" id="412755"/>
    <lineage>
        <taxon>unclassified sequences</taxon>
        <taxon>metagenomes</taxon>
        <taxon>ecological metagenomes</taxon>
    </lineage>
</organism>
<gene>
    <name evidence="1" type="ORF">S01H1_57636</name>
</gene>
<dbReference type="EMBL" id="BARS01037597">
    <property type="protein sequence ID" value="GAG14452.1"/>
    <property type="molecule type" value="Genomic_DNA"/>
</dbReference>
<accession>X0VTL7</accession>
<dbReference type="AlphaFoldDB" id="X0VTL7"/>
<evidence type="ECO:0008006" key="2">
    <source>
        <dbReference type="Google" id="ProtNLM"/>
    </source>
</evidence>
<feature type="non-terminal residue" evidence="1">
    <location>
        <position position="1"/>
    </location>
</feature>